<dbReference type="InterPro" id="IPR005025">
    <property type="entry name" value="FMN_Rdtase-like_dom"/>
</dbReference>
<dbReference type="EMBL" id="OBDY01000018">
    <property type="protein sequence ID" value="SNY57766.1"/>
    <property type="molecule type" value="Genomic_DNA"/>
</dbReference>
<dbReference type="OrthoDB" id="1643408at2"/>
<accession>A0A285JEE4</accession>
<evidence type="ECO:0000256" key="2">
    <source>
        <dbReference type="ARBA" id="ARBA00022643"/>
    </source>
</evidence>
<sequence length="188" mass="17855">MSRIVVVSGNPRAGSRTSVLANAVGAALAGRVAAGEEPAVIEVGALGAGLLTPGDEATAAALEAVKAAEVLVIATPTYKGSYTGVLKVLLDNLPAQALAGKRAVPVVTAGVAPQAAAAEALLRQLLTELGADVAAGLPVVESDLPETAAIAEKYAAGFGAGPAADSAASSAASSAADSAASSAASSAA</sequence>
<keyword evidence="3" id="KW-0560">Oxidoreductase</keyword>
<dbReference type="RefSeq" id="WP_097325146.1">
    <property type="nucleotide sequence ID" value="NZ_OBDY01000018.1"/>
</dbReference>
<dbReference type="InterPro" id="IPR029039">
    <property type="entry name" value="Flavoprotein-like_sf"/>
</dbReference>
<dbReference type="Pfam" id="PF03358">
    <property type="entry name" value="FMN_red"/>
    <property type="match status" value="1"/>
</dbReference>
<name>A0A285JEE4_9ACTN</name>
<keyword evidence="2" id="KW-0288">FMN</keyword>
<gene>
    <name evidence="5" type="ORF">SAMN05421748_118170</name>
</gene>
<dbReference type="InterPro" id="IPR051814">
    <property type="entry name" value="NAD(P)H-dep_FMN_reductase"/>
</dbReference>
<dbReference type="AlphaFoldDB" id="A0A285JEE4"/>
<dbReference type="Gene3D" id="3.40.50.360">
    <property type="match status" value="1"/>
</dbReference>
<dbReference type="PANTHER" id="PTHR43408">
    <property type="entry name" value="FMN REDUCTASE (NADPH)"/>
    <property type="match status" value="1"/>
</dbReference>
<dbReference type="SUPFAM" id="SSF52218">
    <property type="entry name" value="Flavoproteins"/>
    <property type="match status" value="1"/>
</dbReference>
<feature type="domain" description="NADPH-dependent FMN reductase-like" evidence="4">
    <location>
        <begin position="3"/>
        <end position="134"/>
    </location>
</feature>
<proteinExistence type="predicted"/>
<organism evidence="5 6">
    <name type="scientific">Paractinoplanes atraurantiacus</name>
    <dbReference type="NCBI Taxonomy" id="1036182"/>
    <lineage>
        <taxon>Bacteria</taxon>
        <taxon>Bacillati</taxon>
        <taxon>Actinomycetota</taxon>
        <taxon>Actinomycetes</taxon>
        <taxon>Micromonosporales</taxon>
        <taxon>Micromonosporaceae</taxon>
        <taxon>Paractinoplanes</taxon>
    </lineage>
</organism>
<dbReference type="GO" id="GO:0016491">
    <property type="term" value="F:oxidoreductase activity"/>
    <property type="evidence" value="ECO:0007669"/>
    <property type="project" value="UniProtKB-KW"/>
</dbReference>
<protein>
    <submittedName>
        <fullName evidence="5">FMN reductase</fullName>
    </submittedName>
</protein>
<evidence type="ECO:0000313" key="5">
    <source>
        <dbReference type="EMBL" id="SNY57766.1"/>
    </source>
</evidence>
<reference evidence="5 6" key="1">
    <citation type="submission" date="2017-09" db="EMBL/GenBank/DDBJ databases">
        <authorList>
            <person name="Ehlers B."/>
            <person name="Leendertz F.H."/>
        </authorList>
    </citation>
    <scope>NUCLEOTIDE SEQUENCE [LARGE SCALE GENOMIC DNA]</scope>
    <source>
        <strain evidence="5 6">CGMCC 4.6857</strain>
    </source>
</reference>
<evidence type="ECO:0000256" key="3">
    <source>
        <dbReference type="ARBA" id="ARBA00023002"/>
    </source>
</evidence>
<keyword evidence="1" id="KW-0285">Flavoprotein</keyword>
<dbReference type="PANTHER" id="PTHR43408:SF2">
    <property type="entry name" value="FMN REDUCTASE (NADPH)"/>
    <property type="match status" value="1"/>
</dbReference>
<dbReference type="Proteomes" id="UP000219612">
    <property type="component" value="Unassembled WGS sequence"/>
</dbReference>
<evidence type="ECO:0000313" key="6">
    <source>
        <dbReference type="Proteomes" id="UP000219612"/>
    </source>
</evidence>
<evidence type="ECO:0000256" key="1">
    <source>
        <dbReference type="ARBA" id="ARBA00022630"/>
    </source>
</evidence>
<evidence type="ECO:0000259" key="4">
    <source>
        <dbReference type="Pfam" id="PF03358"/>
    </source>
</evidence>
<keyword evidence="6" id="KW-1185">Reference proteome</keyword>